<dbReference type="OrthoDB" id="934917at2"/>
<dbReference type="RefSeq" id="WP_125424025.1">
    <property type="nucleotide sequence ID" value="NZ_RWIT01000017.1"/>
</dbReference>
<evidence type="ECO:0000313" key="1">
    <source>
        <dbReference type="EMBL" id="RSK44916.1"/>
    </source>
</evidence>
<keyword evidence="2" id="KW-1185">Reference proteome</keyword>
<protein>
    <submittedName>
        <fullName evidence="1">Uncharacterized protein</fullName>
    </submittedName>
</protein>
<comment type="caution">
    <text evidence="1">The sequence shown here is derived from an EMBL/GenBank/DDBJ whole genome shotgun (WGS) entry which is preliminary data.</text>
</comment>
<gene>
    <name evidence="1" type="ORF">EI291_19815</name>
</gene>
<dbReference type="Proteomes" id="UP000273500">
    <property type="component" value="Unassembled WGS sequence"/>
</dbReference>
<sequence>MLAVLLAATAQAQQTPIGQVGAAAQANLDALTNGSATVVPRGGAYGTIGTPYLDKRWLPGRLQMTNGVPMAPVPLKYDVLNHRLMMRPFNRRDSLLLDDRKLASFQLEEPAINANGLRLRTFRRFVEAPEAALRSEYVEVLHSGKYSLLKRHIKLLHKANYQGPYNSGEQYDQIEDKSNYFLLRPDAKLIPVKLNLKALQAAAPELATALKNAPGAAAAKSDDEWAAILAGVDPK</sequence>
<proteinExistence type="predicted"/>
<name>A0A428KET5_9BACT</name>
<dbReference type="AlphaFoldDB" id="A0A428KET5"/>
<dbReference type="EMBL" id="RWIT01000017">
    <property type="protein sequence ID" value="RSK44916.1"/>
    <property type="molecule type" value="Genomic_DNA"/>
</dbReference>
<reference evidence="1 2" key="1">
    <citation type="submission" date="2018-12" db="EMBL/GenBank/DDBJ databases">
        <authorList>
            <person name="Feng G."/>
            <person name="Zhu H."/>
        </authorList>
    </citation>
    <scope>NUCLEOTIDE SEQUENCE [LARGE SCALE GENOMIC DNA]</scope>
    <source>
        <strain evidence="1 2">KCTC 12533</strain>
    </source>
</reference>
<accession>A0A428KET5</accession>
<evidence type="ECO:0000313" key="2">
    <source>
        <dbReference type="Proteomes" id="UP000273500"/>
    </source>
</evidence>
<organism evidence="1 2">
    <name type="scientific">Hymenobacter rigui</name>
    <dbReference type="NCBI Taxonomy" id="334424"/>
    <lineage>
        <taxon>Bacteria</taxon>
        <taxon>Pseudomonadati</taxon>
        <taxon>Bacteroidota</taxon>
        <taxon>Cytophagia</taxon>
        <taxon>Cytophagales</taxon>
        <taxon>Hymenobacteraceae</taxon>
        <taxon>Hymenobacter</taxon>
    </lineage>
</organism>